<dbReference type="HOGENOM" id="CLU_1338458_0_0_1"/>
<dbReference type="RefSeq" id="XP_007604467.1">
    <property type="nucleotide sequence ID" value="XM_007604405.1"/>
</dbReference>
<evidence type="ECO:0000313" key="3">
    <source>
        <dbReference type="Proteomes" id="UP000011082"/>
    </source>
</evidence>
<dbReference type="AlphaFoldDB" id="L2GM81"/>
<feature type="domain" description="Cyclin N-terminal" evidence="1">
    <location>
        <begin position="56"/>
        <end position="105"/>
    </location>
</feature>
<evidence type="ECO:0000259" key="1">
    <source>
        <dbReference type="Pfam" id="PF00134"/>
    </source>
</evidence>
<dbReference type="Proteomes" id="UP000011082">
    <property type="component" value="Unassembled WGS sequence"/>
</dbReference>
<evidence type="ECO:0000313" key="2">
    <source>
        <dbReference type="EMBL" id="ELA42003.1"/>
    </source>
</evidence>
<dbReference type="VEuPathDB" id="MicrosporidiaDB:VICG_01020"/>
<dbReference type="InterPro" id="IPR006671">
    <property type="entry name" value="Cyclin_N"/>
</dbReference>
<dbReference type="GeneID" id="19881732"/>
<organism evidence="2 3">
    <name type="scientific">Vittaforma corneae (strain ATCC 50505)</name>
    <name type="common">Microsporidian parasite</name>
    <name type="synonym">Nosema corneum</name>
    <dbReference type="NCBI Taxonomy" id="993615"/>
    <lineage>
        <taxon>Eukaryota</taxon>
        <taxon>Fungi</taxon>
        <taxon>Fungi incertae sedis</taxon>
        <taxon>Microsporidia</taxon>
        <taxon>Nosematidae</taxon>
        <taxon>Vittaforma</taxon>
    </lineage>
</organism>
<dbReference type="Gene3D" id="1.10.472.10">
    <property type="entry name" value="Cyclin-like"/>
    <property type="match status" value="1"/>
</dbReference>
<dbReference type="Pfam" id="PF00134">
    <property type="entry name" value="Cyclin_N"/>
    <property type="match status" value="1"/>
</dbReference>
<dbReference type="InterPro" id="IPR036915">
    <property type="entry name" value="Cyclin-like_sf"/>
</dbReference>
<keyword evidence="3" id="KW-1185">Reference proteome</keyword>
<sequence length="205" mass="24176">MLTQNLILNWTTRMNFPLKVRSTSLQLNCRLQEYFKNNEFVNALSLFDACCFKSQTCIFLACKFEDIHGYLNRIIHKVGEFSNRFYLDRILEFEAEILEFLKFDFNCVNLYQSALAVKFLVEKQNPNTGIQWEYILLRLNKIFCIVDLTQYLMEAVLAAFEQDSIICLGLKYNKKIMAEIKAKSKNVDFILDQEIQERCEKAVQN</sequence>
<name>L2GM81_VITCO</name>
<gene>
    <name evidence="2" type="ORF">VICG_01020</name>
</gene>
<dbReference type="SUPFAM" id="SSF47954">
    <property type="entry name" value="Cyclin-like"/>
    <property type="match status" value="1"/>
</dbReference>
<dbReference type="OrthoDB" id="10569646at2759"/>
<reference evidence="3" key="1">
    <citation type="submission" date="2011-05" db="EMBL/GenBank/DDBJ databases">
        <title>The genome sequence of Vittaforma corneae strain ATCC 50505.</title>
        <authorList>
            <consortium name="The Broad Institute Genome Sequencing Platform"/>
            <person name="Cuomo C."/>
            <person name="Didier E."/>
            <person name="Bowers L."/>
            <person name="Young S.K."/>
            <person name="Zeng Q."/>
            <person name="Gargeya S."/>
            <person name="Fitzgerald M."/>
            <person name="Haas B."/>
            <person name="Abouelleil A."/>
            <person name="Alvarado L."/>
            <person name="Arachchi H.M."/>
            <person name="Berlin A."/>
            <person name="Chapman S.B."/>
            <person name="Gearin G."/>
            <person name="Goldberg J."/>
            <person name="Griggs A."/>
            <person name="Gujja S."/>
            <person name="Hansen M."/>
            <person name="Heiman D."/>
            <person name="Howarth C."/>
            <person name="Larimer J."/>
            <person name="Lui A."/>
            <person name="MacDonald P.J.P."/>
            <person name="McCowen C."/>
            <person name="Montmayeur A."/>
            <person name="Murphy C."/>
            <person name="Neiman D."/>
            <person name="Pearson M."/>
            <person name="Priest M."/>
            <person name="Roberts A."/>
            <person name="Saif S."/>
            <person name="Shea T."/>
            <person name="Sisk P."/>
            <person name="Stolte C."/>
            <person name="Sykes S."/>
            <person name="Wortman J."/>
            <person name="Nusbaum C."/>
            <person name="Birren B."/>
        </authorList>
    </citation>
    <scope>NUCLEOTIDE SEQUENCE [LARGE SCALE GENOMIC DNA]</scope>
    <source>
        <strain evidence="3">ATCC 50505</strain>
    </source>
</reference>
<proteinExistence type="predicted"/>
<dbReference type="InParanoid" id="L2GM81"/>
<dbReference type="EMBL" id="JH370136">
    <property type="protein sequence ID" value="ELA42003.1"/>
    <property type="molecule type" value="Genomic_DNA"/>
</dbReference>
<accession>L2GM81</accession>
<protein>
    <recommendedName>
        <fullName evidence="1">Cyclin N-terminal domain-containing protein</fullName>
    </recommendedName>
</protein>